<evidence type="ECO:0008006" key="3">
    <source>
        <dbReference type="Google" id="ProtNLM"/>
    </source>
</evidence>
<dbReference type="SUPFAM" id="SSF47413">
    <property type="entry name" value="lambda repressor-like DNA-binding domains"/>
    <property type="match status" value="1"/>
</dbReference>
<dbReference type="GO" id="GO:0003677">
    <property type="term" value="F:DNA binding"/>
    <property type="evidence" value="ECO:0007669"/>
    <property type="project" value="InterPro"/>
</dbReference>
<dbReference type="HOGENOM" id="CLU_198050_0_0_9"/>
<organism evidence="1 2">
    <name type="scientific">Priestia megaterium (strain ATCC 12872 / QMB1551)</name>
    <name type="common">Bacillus megaterium</name>
    <dbReference type="NCBI Taxonomy" id="545693"/>
    <lineage>
        <taxon>Bacteria</taxon>
        <taxon>Bacillati</taxon>
        <taxon>Bacillota</taxon>
        <taxon>Bacilli</taxon>
        <taxon>Bacillales</taxon>
        <taxon>Bacillaceae</taxon>
        <taxon>Priestia</taxon>
    </lineage>
</organism>
<dbReference type="Gene3D" id="1.10.260.40">
    <property type="entry name" value="lambda repressor-like DNA-binding domains"/>
    <property type="match status" value="1"/>
</dbReference>
<name>D5E3H1_PRIM1</name>
<proteinExistence type="predicted"/>
<dbReference type="InterPro" id="IPR001387">
    <property type="entry name" value="Cro/C1-type_HTH"/>
</dbReference>
<dbReference type="Proteomes" id="UP000000935">
    <property type="component" value="Plasmid pBM500"/>
</dbReference>
<evidence type="ECO:0000313" key="2">
    <source>
        <dbReference type="Proteomes" id="UP000000935"/>
    </source>
</evidence>
<keyword evidence="1" id="KW-0614">Plasmid</keyword>
<dbReference type="CDD" id="cd00093">
    <property type="entry name" value="HTH_XRE"/>
    <property type="match status" value="1"/>
</dbReference>
<evidence type="ECO:0000313" key="1">
    <source>
        <dbReference type="EMBL" id="ADE72346.1"/>
    </source>
</evidence>
<geneLocation type="plasmid" evidence="1 2">
    <name>pBM500</name>
</geneLocation>
<protein>
    <recommendedName>
        <fullName evidence="3">XRE family transcriptional regulator</fullName>
    </recommendedName>
</protein>
<dbReference type="KEGG" id="bmq:BMQ_pBM50007"/>
<dbReference type="AlphaFoldDB" id="D5E3H1"/>
<gene>
    <name evidence="1" type="ordered locus">BMQ_pBM50007</name>
</gene>
<accession>D5E3H1</accession>
<dbReference type="RefSeq" id="WP_013060110.1">
    <property type="nucleotide sequence ID" value="NC_014025.1"/>
</dbReference>
<dbReference type="EMBL" id="CP001988">
    <property type="protein sequence ID" value="ADE72346.1"/>
    <property type="molecule type" value="Genomic_DNA"/>
</dbReference>
<dbReference type="InterPro" id="IPR010982">
    <property type="entry name" value="Lambda_DNA-bd_dom_sf"/>
</dbReference>
<keyword evidence="2" id="KW-1185">Reference proteome</keyword>
<reference evidence="1 2" key="1">
    <citation type="journal article" date="2011" name="J. Bacteriol.">
        <title>Genome sequences of the biotechnologically important Bacillus megaterium strains QM B1551 and DSM319.</title>
        <authorList>
            <person name="Eppinger M."/>
            <person name="Bunk B."/>
            <person name="Johns M.A."/>
            <person name="Edirisinghe J.N."/>
            <person name="Kutumbaka K.K."/>
            <person name="Koenig S.S."/>
            <person name="Huot Creasy H."/>
            <person name="Rosovitz M.J."/>
            <person name="Riley D.R."/>
            <person name="Daugherty S."/>
            <person name="Martin M."/>
            <person name="Elbourne L.D."/>
            <person name="Paulsen I."/>
            <person name="Biedendieck R."/>
            <person name="Braun C."/>
            <person name="Grayburn S."/>
            <person name="Dhingra S."/>
            <person name="Lukyanchuk V."/>
            <person name="Ball B."/>
            <person name="Ul-Qamar R."/>
            <person name="Seibel J."/>
            <person name="Bremer E."/>
            <person name="Jahn D."/>
            <person name="Ravel J."/>
            <person name="Vary P.S."/>
        </authorList>
    </citation>
    <scope>NUCLEOTIDE SEQUENCE [LARGE SCALE GENOMIC DNA]</scope>
    <source>
        <strain evidence="2">ATCC 12872 / QMB1551</strain>
        <plasmid evidence="1">pBM500</plasmid>
    </source>
</reference>
<sequence>MFWWKNPKRSKFGKWLDKNGIQQTDFAMKSNVSRRTIWTICNDKNYIPSATIVKKVMDAVKMVDSSKQPKDFFDI</sequence>